<dbReference type="CDD" id="cd09071">
    <property type="entry name" value="FAR_C"/>
    <property type="match status" value="1"/>
</dbReference>
<evidence type="ECO:0000256" key="1">
    <source>
        <dbReference type="ARBA" id="ARBA00005928"/>
    </source>
</evidence>
<comment type="function">
    <text evidence="4">Catalyzes the reduction of fatty acyl-CoA to fatty alcohols.</text>
</comment>
<keyword evidence="4" id="KW-0472">Membrane</keyword>
<keyword evidence="2 4" id="KW-0444">Lipid biosynthesis</keyword>
<evidence type="ECO:0000256" key="3">
    <source>
        <dbReference type="ARBA" id="ARBA00023098"/>
    </source>
</evidence>
<comment type="caution">
    <text evidence="7">The sequence shown here is derived from an EMBL/GenBank/DDBJ whole genome shotgun (WGS) entry which is preliminary data.</text>
</comment>
<dbReference type="Pfam" id="PF07993">
    <property type="entry name" value="NAD_binding_4"/>
    <property type="match status" value="1"/>
</dbReference>
<keyword evidence="4" id="KW-1133">Transmembrane helix</keyword>
<dbReference type="CDD" id="cd05236">
    <property type="entry name" value="FAR-N_SDR_e"/>
    <property type="match status" value="1"/>
</dbReference>
<keyword evidence="4" id="KW-0560">Oxidoreductase</keyword>
<keyword evidence="3 4" id="KW-0443">Lipid metabolism</keyword>
<comment type="catalytic activity">
    <reaction evidence="4">
        <text>a long-chain fatty acyl-CoA + 2 NADPH + 2 H(+) = a long-chain primary fatty alcohol + 2 NADP(+) + CoA</text>
        <dbReference type="Rhea" id="RHEA:52716"/>
        <dbReference type="ChEBI" id="CHEBI:15378"/>
        <dbReference type="ChEBI" id="CHEBI:57287"/>
        <dbReference type="ChEBI" id="CHEBI:57783"/>
        <dbReference type="ChEBI" id="CHEBI:58349"/>
        <dbReference type="ChEBI" id="CHEBI:77396"/>
        <dbReference type="ChEBI" id="CHEBI:83139"/>
        <dbReference type="EC" id="1.2.1.84"/>
    </reaction>
</comment>
<keyword evidence="4" id="KW-0521">NADP</keyword>
<name>A0A834MJX4_RHYFE</name>
<sequence>MDFEREGQDITASDMIVSEEDSDIKHFFNNSTVFVTGVTGFLGKLALEKLLYICEDVKIFVLIRKKNGMSAESRLTDIFNELIFERLKRIRPNFKENVHVISGDVCYPNFKIQSEDLETLTADVDCIMNFAATKKIDEHIKLSTYTNVASVKYLIELAKRMKHLKAFLHISTVFSSLGKEKIIEEFCEAPISSEKLLSLVECLDNDQLRDITDIILKKYPNTYAFTKCVAEDYIKSHGQSLPIVLFRPSIAIATAKDPVSGWIDTIHGVTGAMIWGSLGVLRSLHCQKKYKAELVPADYIINGCLAAMWNVAMKKVLNDNQEIQNSQNIEIPIYNFVSSVQNPVSWDEVRTLAKNHSEQAPSVYMVWYYMFKMRSSYMEHVMAIFLLHALPAYIIDFLSTCLGKNTSARENYKKINQIVDMLSYYATKEWKFENNNVKTLWKEMRKSDRELFDFDMGALNWDMYFYTCIRGARVYILKDPLDTIPQGIRKFYKLMIIYYLILCVCWCVILYSALLILK</sequence>
<dbReference type="InterPro" id="IPR026055">
    <property type="entry name" value="FAR"/>
</dbReference>
<dbReference type="InterPro" id="IPR033640">
    <property type="entry name" value="FAR_C"/>
</dbReference>
<dbReference type="EMBL" id="JAACXV010000041">
    <property type="protein sequence ID" value="KAF7285896.1"/>
    <property type="molecule type" value="Genomic_DNA"/>
</dbReference>
<dbReference type="GO" id="GO:0035336">
    <property type="term" value="P:long-chain fatty-acyl-CoA metabolic process"/>
    <property type="evidence" value="ECO:0007669"/>
    <property type="project" value="TreeGrafter"/>
</dbReference>
<dbReference type="GO" id="GO:0080019">
    <property type="term" value="F:alcohol-forming very long-chain fatty acyl-CoA reductase activity"/>
    <property type="evidence" value="ECO:0007669"/>
    <property type="project" value="InterPro"/>
</dbReference>
<dbReference type="AlphaFoldDB" id="A0A834MJX4"/>
<feature type="domain" description="Fatty acyl-CoA reductase C-terminal" evidence="5">
    <location>
        <begin position="387"/>
        <end position="479"/>
    </location>
</feature>
<evidence type="ECO:0000259" key="5">
    <source>
        <dbReference type="Pfam" id="PF03015"/>
    </source>
</evidence>
<dbReference type="Proteomes" id="UP000625711">
    <property type="component" value="Unassembled WGS sequence"/>
</dbReference>
<evidence type="ECO:0000313" key="7">
    <source>
        <dbReference type="EMBL" id="KAF7285896.1"/>
    </source>
</evidence>
<dbReference type="Pfam" id="PF03015">
    <property type="entry name" value="Sterile"/>
    <property type="match status" value="1"/>
</dbReference>
<dbReference type="PANTHER" id="PTHR11011">
    <property type="entry name" value="MALE STERILITY PROTEIN 2-RELATED"/>
    <property type="match status" value="1"/>
</dbReference>
<evidence type="ECO:0000256" key="2">
    <source>
        <dbReference type="ARBA" id="ARBA00022516"/>
    </source>
</evidence>
<dbReference type="InterPro" id="IPR036291">
    <property type="entry name" value="NAD(P)-bd_dom_sf"/>
</dbReference>
<proteinExistence type="inferred from homology"/>
<dbReference type="GO" id="GO:0102965">
    <property type="term" value="F:alcohol-forming long-chain fatty acyl-CoA reductase activity"/>
    <property type="evidence" value="ECO:0007669"/>
    <property type="project" value="UniProtKB-EC"/>
</dbReference>
<dbReference type="PANTHER" id="PTHR11011:SF60">
    <property type="entry name" value="FATTY ACYL-COA REDUCTASE-RELATED"/>
    <property type="match status" value="1"/>
</dbReference>
<evidence type="ECO:0000313" key="8">
    <source>
        <dbReference type="Proteomes" id="UP000625711"/>
    </source>
</evidence>
<feature type="transmembrane region" description="Helical" evidence="4">
    <location>
        <begin position="496"/>
        <end position="517"/>
    </location>
</feature>
<dbReference type="Gene3D" id="3.40.50.720">
    <property type="entry name" value="NAD(P)-binding Rossmann-like Domain"/>
    <property type="match status" value="1"/>
</dbReference>
<keyword evidence="4" id="KW-0812">Transmembrane</keyword>
<feature type="transmembrane region" description="Helical" evidence="4">
    <location>
        <begin position="381"/>
        <end position="403"/>
    </location>
</feature>
<dbReference type="EC" id="1.2.1.84" evidence="4"/>
<accession>A0A834MJX4</accession>
<organism evidence="7 8">
    <name type="scientific">Rhynchophorus ferrugineus</name>
    <name type="common">Red palm weevil</name>
    <name type="synonym">Curculio ferrugineus</name>
    <dbReference type="NCBI Taxonomy" id="354439"/>
    <lineage>
        <taxon>Eukaryota</taxon>
        <taxon>Metazoa</taxon>
        <taxon>Ecdysozoa</taxon>
        <taxon>Arthropoda</taxon>
        <taxon>Hexapoda</taxon>
        <taxon>Insecta</taxon>
        <taxon>Pterygota</taxon>
        <taxon>Neoptera</taxon>
        <taxon>Endopterygota</taxon>
        <taxon>Coleoptera</taxon>
        <taxon>Polyphaga</taxon>
        <taxon>Cucujiformia</taxon>
        <taxon>Curculionidae</taxon>
        <taxon>Dryophthorinae</taxon>
        <taxon>Rhynchophorus</taxon>
    </lineage>
</organism>
<evidence type="ECO:0000259" key="6">
    <source>
        <dbReference type="Pfam" id="PF07993"/>
    </source>
</evidence>
<dbReference type="InterPro" id="IPR013120">
    <property type="entry name" value="FAR_NAD-bd"/>
</dbReference>
<keyword evidence="8" id="KW-1185">Reference proteome</keyword>
<reference evidence="7" key="1">
    <citation type="submission" date="2020-08" db="EMBL/GenBank/DDBJ databases">
        <title>Genome sequencing and assembly of the red palm weevil Rhynchophorus ferrugineus.</title>
        <authorList>
            <person name="Dias G.B."/>
            <person name="Bergman C.M."/>
            <person name="Manee M."/>
        </authorList>
    </citation>
    <scope>NUCLEOTIDE SEQUENCE</scope>
    <source>
        <strain evidence="7">AA-2017</strain>
        <tissue evidence="7">Whole larva</tissue>
    </source>
</reference>
<evidence type="ECO:0000256" key="4">
    <source>
        <dbReference type="RuleBase" id="RU363097"/>
    </source>
</evidence>
<protein>
    <recommendedName>
        <fullName evidence="4">Fatty acyl-CoA reductase</fullName>
        <ecNumber evidence="4">1.2.1.84</ecNumber>
    </recommendedName>
</protein>
<feature type="domain" description="Thioester reductase (TE)" evidence="6">
    <location>
        <begin position="35"/>
        <end position="302"/>
    </location>
</feature>
<dbReference type="GO" id="GO:0005777">
    <property type="term" value="C:peroxisome"/>
    <property type="evidence" value="ECO:0007669"/>
    <property type="project" value="TreeGrafter"/>
</dbReference>
<gene>
    <name evidence="7" type="ORF">GWI33_009370</name>
</gene>
<dbReference type="OrthoDB" id="429813at2759"/>
<dbReference type="SUPFAM" id="SSF51735">
    <property type="entry name" value="NAD(P)-binding Rossmann-fold domains"/>
    <property type="match status" value="1"/>
</dbReference>
<comment type="similarity">
    <text evidence="1 4">Belongs to the fatty acyl-CoA reductase family.</text>
</comment>